<dbReference type="EMBL" id="JYJG01000377">
    <property type="protein sequence ID" value="KJK42015.1"/>
    <property type="molecule type" value="Genomic_DNA"/>
</dbReference>
<evidence type="ECO:0000313" key="4">
    <source>
        <dbReference type="Proteomes" id="UP000033393"/>
    </source>
</evidence>
<evidence type="ECO:0000256" key="1">
    <source>
        <dbReference type="SAM" id="MobiDB-lite"/>
    </source>
</evidence>
<dbReference type="OrthoDB" id="4749283at2"/>
<organism evidence="3 4">
    <name type="scientific">Lentzea aerocolonigenes</name>
    <name type="common">Lechevalieria aerocolonigenes</name>
    <name type="synonym">Saccharothrix aerocolonigenes</name>
    <dbReference type="NCBI Taxonomy" id="68170"/>
    <lineage>
        <taxon>Bacteria</taxon>
        <taxon>Bacillati</taxon>
        <taxon>Actinomycetota</taxon>
        <taxon>Actinomycetes</taxon>
        <taxon>Pseudonocardiales</taxon>
        <taxon>Pseudonocardiaceae</taxon>
        <taxon>Lentzea</taxon>
    </lineage>
</organism>
<sequence>MTPPIPPTPPDEPVNVWAPPAGPPVPRPVYPAYSTPPAAPEPRTSSAGVVIATGFGVLVLVMLCIAFYSMSKYDSDPVAVSTTSSSPTTTTPAKPFAEVGDCVKLTGTSIDLKYDKVSCEGGLHNYTVGKVLGGQSEKCGEDPAAYTKYKGHSGYKSVALCMIPVFVDGQCYDFSLSGLYAEIKTVECGAFQSAKAKVLANTVDKAACGESPALAVAYPEIRTTYCFTQAF</sequence>
<evidence type="ECO:0000313" key="3">
    <source>
        <dbReference type="EMBL" id="KJK42015.1"/>
    </source>
</evidence>
<keyword evidence="4" id="KW-1185">Reference proteome</keyword>
<evidence type="ECO:0000256" key="2">
    <source>
        <dbReference type="SAM" id="Phobius"/>
    </source>
</evidence>
<gene>
    <name evidence="3" type="ORF">UK23_39220</name>
</gene>
<protein>
    <submittedName>
        <fullName evidence="3">Uncharacterized protein</fullName>
    </submittedName>
</protein>
<keyword evidence="2" id="KW-1133">Transmembrane helix</keyword>
<feature type="compositionally biased region" description="Pro residues" evidence="1">
    <location>
        <begin position="1"/>
        <end position="12"/>
    </location>
</feature>
<keyword evidence="2" id="KW-0812">Transmembrane</keyword>
<dbReference type="AlphaFoldDB" id="A0A0F0GF67"/>
<accession>A0A0F0GF67</accession>
<feature type="transmembrane region" description="Helical" evidence="2">
    <location>
        <begin position="47"/>
        <end position="68"/>
    </location>
</feature>
<proteinExistence type="predicted"/>
<dbReference type="PATRIC" id="fig|68170.10.peg.546"/>
<comment type="caution">
    <text evidence="3">The sequence shown here is derived from an EMBL/GenBank/DDBJ whole genome shotgun (WGS) entry which is preliminary data.</text>
</comment>
<dbReference type="Proteomes" id="UP000033393">
    <property type="component" value="Unassembled WGS sequence"/>
</dbReference>
<reference evidence="3 4" key="1">
    <citation type="submission" date="2015-02" db="EMBL/GenBank/DDBJ databases">
        <authorList>
            <person name="Ju K.-S."/>
            <person name="Doroghazi J.R."/>
            <person name="Metcalf W."/>
        </authorList>
    </citation>
    <scope>NUCLEOTIDE SEQUENCE [LARGE SCALE GENOMIC DNA]</scope>
    <source>
        <strain evidence="3 4">NRRL B-16140</strain>
    </source>
</reference>
<dbReference type="RefSeq" id="WP_045316863.1">
    <property type="nucleotide sequence ID" value="NZ_JYJG01000377.1"/>
</dbReference>
<name>A0A0F0GF67_LENAE</name>
<keyword evidence="2" id="KW-0472">Membrane</keyword>
<feature type="region of interest" description="Disordered" evidence="1">
    <location>
        <begin position="1"/>
        <end position="21"/>
    </location>
</feature>